<reference evidence="1" key="1">
    <citation type="submission" date="2006-03" db="EMBL/GenBank/DDBJ databases">
        <authorList>
            <person name="Bowman J."/>
            <person name="Ferriera S."/>
            <person name="Johnson J."/>
            <person name="Kravitz S."/>
            <person name="Halpern A."/>
            <person name="Remington K."/>
            <person name="Beeson K."/>
            <person name="Tran B."/>
            <person name="Rogers Y.-H."/>
            <person name="Friedman R."/>
            <person name="Venter J.C."/>
        </authorList>
    </citation>
    <scope>NUCLEOTIDE SEQUENCE [LARGE SCALE GENOMIC DNA]</scope>
    <source>
        <strain evidence="1">ATCC 700755</strain>
    </source>
</reference>
<protein>
    <recommendedName>
        <fullName evidence="3">Thioredoxin domain-containing protein</fullName>
    </recommendedName>
</protein>
<reference evidence="1" key="2">
    <citation type="submission" date="2012-09" db="EMBL/GenBank/DDBJ databases">
        <title>The complete sequence of Psychroflexus torquis an extreme psychrophile from sea-ice that is stimulated by light.</title>
        <authorList>
            <person name="Feng S."/>
            <person name="Powell S.M."/>
            <person name="Bowman J.P."/>
        </authorList>
    </citation>
    <scope>NUCLEOTIDE SEQUENCE [LARGE SCALE GENOMIC DNA]</scope>
    <source>
        <strain evidence="1">ATCC 700755</strain>
    </source>
</reference>
<dbReference type="Proteomes" id="UP000008514">
    <property type="component" value="Chromosome"/>
</dbReference>
<sequence>MRYTYLLLILSFLSCTNHTEDKETYVGGRIVNPNTNYVTLKHNDDIIDTIALDSNNNFGFRFSIDKESVYTFKHHPESQSMYLKPGDSSVLRVNTMAFDESLSFDGDSSEENNFLINMFLLNEEDNDLILSYYRISPDAFTKKTDSLRALRLAKFNTLESKSNFSPYFKNIALSTINYEHYDMRERYAFLIRKYIPVKFKEFPKDYFSYREDVNFNDSDLVSNFSYMRFLDNYLKNYSIEVCEPSNRECFDLNDHKNLKRRLNLVHELFENDYLKTNFFNRLIRREIVFSQTKAQLEETLSIIQKFDRPTLDEEELHQLTAIQSQYLIGSSLKEARFKSTSSDTLSFKSLAQGQPVVLYTWSALSLEAKKSNLKKIDELRDKYPKVKFLSINLDFQNGALWQNALKQLDFKYSTEFQIISDAPFSKYSFFRNYLNKVYVVDQSFTITDNSLNLNDPKLENHILSLLNR</sequence>
<dbReference type="Gene3D" id="3.40.30.10">
    <property type="entry name" value="Glutaredoxin"/>
    <property type="match status" value="1"/>
</dbReference>
<dbReference type="InterPro" id="IPR036249">
    <property type="entry name" value="Thioredoxin-like_sf"/>
</dbReference>
<name>K4IE41_PSYTT</name>
<dbReference type="EMBL" id="CP003879">
    <property type="protein sequence ID" value="AFU67371.1"/>
    <property type="molecule type" value="Genomic_DNA"/>
</dbReference>
<organism evidence="1 2">
    <name type="scientific">Psychroflexus torquis (strain ATCC 700755 / CIP 106069 / ACAM 623)</name>
    <dbReference type="NCBI Taxonomy" id="313595"/>
    <lineage>
        <taxon>Bacteria</taxon>
        <taxon>Pseudomonadati</taxon>
        <taxon>Bacteroidota</taxon>
        <taxon>Flavobacteriia</taxon>
        <taxon>Flavobacteriales</taxon>
        <taxon>Flavobacteriaceae</taxon>
        <taxon>Psychroflexus</taxon>
    </lineage>
</organism>
<dbReference type="eggNOG" id="COG1225">
    <property type="taxonomic scope" value="Bacteria"/>
</dbReference>
<dbReference type="SUPFAM" id="SSF52833">
    <property type="entry name" value="Thioredoxin-like"/>
    <property type="match status" value="1"/>
</dbReference>
<dbReference type="AlphaFoldDB" id="K4IE41"/>
<keyword evidence="2" id="KW-1185">Reference proteome</keyword>
<dbReference type="KEGG" id="ptq:P700755_000340"/>
<evidence type="ECO:0008006" key="3">
    <source>
        <dbReference type="Google" id="ProtNLM"/>
    </source>
</evidence>
<evidence type="ECO:0000313" key="2">
    <source>
        <dbReference type="Proteomes" id="UP000008514"/>
    </source>
</evidence>
<accession>K4IE41</accession>
<gene>
    <name evidence="1" type="ordered locus">P700755_000340</name>
</gene>
<dbReference type="STRING" id="313595.P700755_000340"/>
<dbReference type="PROSITE" id="PS51257">
    <property type="entry name" value="PROKAR_LIPOPROTEIN"/>
    <property type="match status" value="1"/>
</dbReference>
<evidence type="ECO:0000313" key="1">
    <source>
        <dbReference type="EMBL" id="AFU67371.1"/>
    </source>
</evidence>
<proteinExistence type="predicted"/>
<dbReference type="HOGENOM" id="CLU_045952_0_0_10"/>